<accession>A0AA40B078</accession>
<keyword evidence="3 6" id="KW-1133">Transmembrane helix</keyword>
<feature type="transmembrane region" description="Helical" evidence="6">
    <location>
        <begin position="382"/>
        <end position="408"/>
    </location>
</feature>
<feature type="transmembrane region" description="Helical" evidence="6">
    <location>
        <begin position="86"/>
        <end position="102"/>
    </location>
</feature>
<sequence>MADIRRSSPSEKANMHSVSPPETQCSGLDKDTETTNLYLTFKTTLPTANTTLATSLTTNSSHEPTPPPDLSCYADPVTWPSSRKNVLLFLSCAATFLTAYTSGSYSPPQALMREDLGASSNVAVLTGITAFCGGFGIAPMFLAPFSEMNGRYPVFVVSGIIYVVFQAVCGVVRSLAGMIVARFIVGIGGSVFSTMVGGVIADMWEKEGRNTPMALFSGSVLAGTGAGPLFAAMMTYRLADIGTGNTAAWKWVFWHQVIMGAVVMVALVIFFKESRGSVLLSRKARALNNWYGELEERGYYGLWIEEDGLEVSSGTGVVSYAGTDSEANSDEEKGSQLPAISPTANLRRVRWIVKEDEERSSLAKMITISVTRPFHLLFTEPVVFFFSLWVSFAWGVLYLTFGSIPIVFRRQYGWNIEQAGYVFASLLLGAVLATGIGIWQERIMHHPKWLVPSPQSANSQSSSSLIPGTPATASSGNTSPGDTAIKSTSPSVDTPTSRSDRIWALVRCRFPVSAPESRLYCTCFSSVLFPIGIFIFGFTSTPDIHPAVPAFGLVLVTTGITTIYLAVFNYFADTYNKYASSALAAQSLCRNVVGGSFPLVTALMFENLGEVKVGGVLGAVAAVLTVVPWVLVFYGERIRARSPFATVS</sequence>
<dbReference type="AlphaFoldDB" id="A0AA40B078"/>
<feature type="transmembrane region" description="Helical" evidence="6">
    <location>
        <begin position="251"/>
        <end position="271"/>
    </location>
</feature>
<dbReference type="InterPro" id="IPR020846">
    <property type="entry name" value="MFS_dom"/>
</dbReference>
<proteinExistence type="predicted"/>
<evidence type="ECO:0000256" key="5">
    <source>
        <dbReference type="SAM" id="MobiDB-lite"/>
    </source>
</evidence>
<dbReference type="GO" id="GO:0022857">
    <property type="term" value="F:transmembrane transporter activity"/>
    <property type="evidence" value="ECO:0007669"/>
    <property type="project" value="InterPro"/>
</dbReference>
<dbReference type="Proteomes" id="UP001172102">
    <property type="component" value="Unassembled WGS sequence"/>
</dbReference>
<evidence type="ECO:0000313" key="8">
    <source>
        <dbReference type="EMBL" id="KAK0725229.1"/>
    </source>
</evidence>
<evidence type="ECO:0000259" key="7">
    <source>
        <dbReference type="PROSITE" id="PS50850"/>
    </source>
</evidence>
<dbReference type="InterPro" id="IPR036259">
    <property type="entry name" value="MFS_trans_sf"/>
</dbReference>
<feature type="compositionally biased region" description="Low complexity" evidence="5">
    <location>
        <begin position="454"/>
        <end position="464"/>
    </location>
</feature>
<dbReference type="InterPro" id="IPR011701">
    <property type="entry name" value="MFS"/>
</dbReference>
<dbReference type="Gene3D" id="1.20.1250.20">
    <property type="entry name" value="MFS general substrate transporter like domains"/>
    <property type="match status" value="2"/>
</dbReference>
<feature type="transmembrane region" description="Helical" evidence="6">
    <location>
        <begin position="583"/>
        <end position="605"/>
    </location>
</feature>
<dbReference type="EMBL" id="JAUKUA010000002">
    <property type="protein sequence ID" value="KAK0725229.1"/>
    <property type="molecule type" value="Genomic_DNA"/>
</dbReference>
<dbReference type="GO" id="GO:0005886">
    <property type="term" value="C:plasma membrane"/>
    <property type="evidence" value="ECO:0007669"/>
    <property type="project" value="TreeGrafter"/>
</dbReference>
<feature type="compositionally biased region" description="Polar residues" evidence="5">
    <location>
        <begin position="471"/>
        <end position="497"/>
    </location>
</feature>
<dbReference type="PANTHER" id="PTHR23502:SF134">
    <property type="entry name" value="MAJOR FACILITATOR SUPERFAMILY (MFS) PROFILE DOMAIN-CONTAINING PROTEIN-RELATED"/>
    <property type="match status" value="1"/>
</dbReference>
<evidence type="ECO:0000313" key="9">
    <source>
        <dbReference type="Proteomes" id="UP001172102"/>
    </source>
</evidence>
<evidence type="ECO:0000256" key="6">
    <source>
        <dbReference type="SAM" id="Phobius"/>
    </source>
</evidence>
<evidence type="ECO:0000256" key="2">
    <source>
        <dbReference type="ARBA" id="ARBA00022692"/>
    </source>
</evidence>
<dbReference type="SUPFAM" id="SSF103473">
    <property type="entry name" value="MFS general substrate transporter"/>
    <property type="match status" value="2"/>
</dbReference>
<keyword evidence="9" id="KW-1185">Reference proteome</keyword>
<feature type="region of interest" description="Disordered" evidence="5">
    <location>
        <begin position="1"/>
        <end position="29"/>
    </location>
</feature>
<comment type="caution">
    <text evidence="8">The sequence shown here is derived from an EMBL/GenBank/DDBJ whole genome shotgun (WGS) entry which is preliminary data.</text>
</comment>
<organism evidence="8 9">
    <name type="scientific">Lasiosphaeris hirsuta</name>
    <dbReference type="NCBI Taxonomy" id="260670"/>
    <lineage>
        <taxon>Eukaryota</taxon>
        <taxon>Fungi</taxon>
        <taxon>Dikarya</taxon>
        <taxon>Ascomycota</taxon>
        <taxon>Pezizomycotina</taxon>
        <taxon>Sordariomycetes</taxon>
        <taxon>Sordariomycetidae</taxon>
        <taxon>Sordariales</taxon>
        <taxon>Lasiosphaeriaceae</taxon>
        <taxon>Lasiosphaeris</taxon>
    </lineage>
</organism>
<evidence type="ECO:0000256" key="3">
    <source>
        <dbReference type="ARBA" id="ARBA00022989"/>
    </source>
</evidence>
<feature type="transmembrane region" description="Helical" evidence="6">
    <location>
        <begin position="550"/>
        <end position="571"/>
    </location>
</feature>
<gene>
    <name evidence="8" type="ORF">B0H67DRAFT_569963</name>
</gene>
<feature type="transmembrane region" description="Helical" evidence="6">
    <location>
        <begin position="519"/>
        <end position="538"/>
    </location>
</feature>
<reference evidence="8" key="1">
    <citation type="submission" date="2023-06" db="EMBL/GenBank/DDBJ databases">
        <title>Genome-scale phylogeny and comparative genomics of the fungal order Sordariales.</title>
        <authorList>
            <consortium name="Lawrence Berkeley National Laboratory"/>
            <person name="Hensen N."/>
            <person name="Bonometti L."/>
            <person name="Westerberg I."/>
            <person name="Brannstrom I.O."/>
            <person name="Guillou S."/>
            <person name="Cros-Aarteil S."/>
            <person name="Calhoun S."/>
            <person name="Haridas S."/>
            <person name="Kuo A."/>
            <person name="Mondo S."/>
            <person name="Pangilinan J."/>
            <person name="Riley R."/>
            <person name="Labutti K."/>
            <person name="Andreopoulos B."/>
            <person name="Lipzen A."/>
            <person name="Chen C."/>
            <person name="Yanf M."/>
            <person name="Daum C."/>
            <person name="Ng V."/>
            <person name="Clum A."/>
            <person name="Steindorff A."/>
            <person name="Ohm R."/>
            <person name="Martin F."/>
            <person name="Silar P."/>
            <person name="Natvig D."/>
            <person name="Lalanne C."/>
            <person name="Gautier V."/>
            <person name="Ament-Velasquez S.L."/>
            <person name="Kruys A."/>
            <person name="Hutchinson M.I."/>
            <person name="Powell A.J."/>
            <person name="Barry K."/>
            <person name="Miller A.N."/>
            <person name="Grigoriev I.V."/>
            <person name="Debuchy R."/>
            <person name="Gladieux P."/>
            <person name="Thoren M.H."/>
            <person name="Johannesson H."/>
        </authorList>
    </citation>
    <scope>NUCLEOTIDE SEQUENCE</scope>
    <source>
        <strain evidence="8">SMH4607-1</strain>
    </source>
</reference>
<evidence type="ECO:0000256" key="1">
    <source>
        <dbReference type="ARBA" id="ARBA00004141"/>
    </source>
</evidence>
<feature type="transmembrane region" description="Helical" evidence="6">
    <location>
        <begin position="420"/>
        <end position="439"/>
    </location>
</feature>
<feature type="transmembrane region" description="Helical" evidence="6">
    <location>
        <begin position="213"/>
        <end position="239"/>
    </location>
</feature>
<protein>
    <submittedName>
        <fullName evidence="8">Major facilitator superfamily domain-containing protein</fullName>
    </submittedName>
</protein>
<feature type="transmembrane region" description="Helical" evidence="6">
    <location>
        <begin position="154"/>
        <end position="173"/>
    </location>
</feature>
<dbReference type="PROSITE" id="PS50850">
    <property type="entry name" value="MFS"/>
    <property type="match status" value="1"/>
</dbReference>
<keyword evidence="2 6" id="KW-0812">Transmembrane</keyword>
<keyword evidence="4 6" id="KW-0472">Membrane</keyword>
<dbReference type="PANTHER" id="PTHR23502">
    <property type="entry name" value="MAJOR FACILITATOR SUPERFAMILY"/>
    <property type="match status" value="1"/>
</dbReference>
<name>A0AA40B078_9PEZI</name>
<feature type="compositionally biased region" description="Polar residues" evidence="5">
    <location>
        <begin position="16"/>
        <end position="26"/>
    </location>
</feature>
<comment type="subcellular location">
    <subcellularLocation>
        <location evidence="1">Membrane</location>
        <topology evidence="1">Multi-pass membrane protein</topology>
    </subcellularLocation>
</comment>
<feature type="transmembrane region" description="Helical" evidence="6">
    <location>
        <begin position="611"/>
        <end position="634"/>
    </location>
</feature>
<feature type="transmembrane region" description="Helical" evidence="6">
    <location>
        <begin position="122"/>
        <end position="142"/>
    </location>
</feature>
<evidence type="ECO:0000256" key="4">
    <source>
        <dbReference type="ARBA" id="ARBA00023136"/>
    </source>
</evidence>
<dbReference type="Pfam" id="PF07690">
    <property type="entry name" value="MFS_1"/>
    <property type="match status" value="1"/>
</dbReference>
<feature type="domain" description="Major facilitator superfamily (MFS) profile" evidence="7">
    <location>
        <begin position="87"/>
        <end position="639"/>
    </location>
</feature>
<feature type="region of interest" description="Disordered" evidence="5">
    <location>
        <begin position="454"/>
        <end position="497"/>
    </location>
</feature>
<feature type="transmembrane region" description="Helical" evidence="6">
    <location>
        <begin position="179"/>
        <end position="201"/>
    </location>
</feature>